<keyword evidence="1 3" id="KW-0560">Oxidoreductase</keyword>
<dbReference type="Gene3D" id="3.30.9.10">
    <property type="entry name" value="D-Amino Acid Oxidase, subunit A, domain 2"/>
    <property type="match status" value="1"/>
</dbReference>
<accession>A0ABD5P3C1</accession>
<dbReference type="RefSeq" id="WP_246976302.1">
    <property type="nucleotide sequence ID" value="NZ_CP095398.1"/>
</dbReference>
<reference evidence="3 4" key="1">
    <citation type="journal article" date="2014" name="Int. J. Syst. Evol. Microbiol.">
        <title>Complete genome sequence of Corynebacterium casei LMG S-19264T (=DSM 44701T), isolated from a smear-ripened cheese.</title>
        <authorList>
            <consortium name="US DOE Joint Genome Institute (JGI-PGF)"/>
            <person name="Walter F."/>
            <person name="Albersmeier A."/>
            <person name="Kalinowski J."/>
            <person name="Ruckert C."/>
        </authorList>
    </citation>
    <scope>NUCLEOTIDE SEQUENCE [LARGE SCALE GENOMIC DNA]</scope>
    <source>
        <strain evidence="3 4">IBRC-M 10912</strain>
    </source>
</reference>
<evidence type="ECO:0000313" key="3">
    <source>
        <dbReference type="EMBL" id="MFC4248768.1"/>
    </source>
</evidence>
<proteinExistence type="predicted"/>
<dbReference type="Pfam" id="PF01266">
    <property type="entry name" value="DAO"/>
    <property type="match status" value="1"/>
</dbReference>
<dbReference type="PANTHER" id="PTHR13847">
    <property type="entry name" value="SARCOSINE DEHYDROGENASE-RELATED"/>
    <property type="match status" value="1"/>
</dbReference>
<dbReference type="PANTHER" id="PTHR13847:SF287">
    <property type="entry name" value="FAD-DEPENDENT OXIDOREDUCTASE DOMAIN-CONTAINING PROTEIN 1"/>
    <property type="match status" value="1"/>
</dbReference>
<evidence type="ECO:0000313" key="4">
    <source>
        <dbReference type="Proteomes" id="UP001595821"/>
    </source>
</evidence>
<organism evidence="3 4">
    <name type="scientific">Natribaculum luteum</name>
    <dbReference type="NCBI Taxonomy" id="1586232"/>
    <lineage>
        <taxon>Archaea</taxon>
        <taxon>Methanobacteriati</taxon>
        <taxon>Methanobacteriota</taxon>
        <taxon>Stenosarchaea group</taxon>
        <taxon>Halobacteria</taxon>
        <taxon>Halobacteriales</taxon>
        <taxon>Natrialbaceae</taxon>
        <taxon>Natribaculum</taxon>
    </lineage>
</organism>
<dbReference type="Proteomes" id="UP001595821">
    <property type="component" value="Unassembled WGS sequence"/>
</dbReference>
<sequence length="395" mass="43106">MSQKYDVIIVGGGIVGCMAARELAPDHDVLVVERDQIGGGATGKASGLVTVVEEYSDTPAAAAHAIEFFREYDGTGHFSFHERSYVELRSDEHDVASLRDHAATLRENGFDAAFHTPDELENRFPDTFELDGHAGGIVYEDAGWLDPYTFVTTVKEDAERDGATFLTGVEVDDLAVEDGSIVGVDTEADERIRAEQVVVAAGWRTRQFVSEHVSIPTRPYRYQTYNLDHERTLTEEFPMAWDEHSHLYFRAEPNGELHIGGGTYFVKPPGTPRSTTTEGFQRLIAGTIPELITNLGEAQFVAGDTCRFGDSATPDRYPIIDAPAEAPEGLAVATGTHGFGIMAAPVIGTAIRMVVTDEDGPFSVDEFSLDRFEDRSTDFGSSYIAESPELVGPQS</sequence>
<name>A0ABD5P3C1_9EURY</name>
<gene>
    <name evidence="3" type="ORF">ACFOZ7_17870</name>
</gene>
<dbReference type="GeneID" id="71856022"/>
<dbReference type="SUPFAM" id="SSF51905">
    <property type="entry name" value="FAD/NAD(P)-binding domain"/>
    <property type="match status" value="1"/>
</dbReference>
<evidence type="ECO:0000256" key="1">
    <source>
        <dbReference type="ARBA" id="ARBA00023002"/>
    </source>
</evidence>
<evidence type="ECO:0000259" key="2">
    <source>
        <dbReference type="Pfam" id="PF01266"/>
    </source>
</evidence>
<dbReference type="Gene3D" id="3.50.50.60">
    <property type="entry name" value="FAD/NAD(P)-binding domain"/>
    <property type="match status" value="1"/>
</dbReference>
<dbReference type="EC" id="1.-.-.-" evidence="3"/>
<dbReference type="GO" id="GO:0016491">
    <property type="term" value="F:oxidoreductase activity"/>
    <property type="evidence" value="ECO:0007669"/>
    <property type="project" value="UniProtKB-KW"/>
</dbReference>
<protein>
    <submittedName>
        <fullName evidence="3">NAD(P)/FAD-dependent oxidoreductase</fullName>
        <ecNumber evidence="3">1.-.-.-</ecNumber>
    </submittedName>
</protein>
<feature type="domain" description="FAD dependent oxidoreductase" evidence="2">
    <location>
        <begin position="6"/>
        <end position="350"/>
    </location>
</feature>
<dbReference type="AlphaFoldDB" id="A0ABD5P3C1"/>
<dbReference type="EMBL" id="JBHSDJ010000127">
    <property type="protein sequence ID" value="MFC4248768.1"/>
    <property type="molecule type" value="Genomic_DNA"/>
</dbReference>
<dbReference type="InterPro" id="IPR006076">
    <property type="entry name" value="FAD-dep_OxRdtase"/>
</dbReference>
<dbReference type="InterPro" id="IPR036188">
    <property type="entry name" value="FAD/NAD-bd_sf"/>
</dbReference>
<dbReference type="PROSITE" id="PS51257">
    <property type="entry name" value="PROKAR_LIPOPROTEIN"/>
    <property type="match status" value="1"/>
</dbReference>
<comment type="caution">
    <text evidence="3">The sequence shown here is derived from an EMBL/GenBank/DDBJ whole genome shotgun (WGS) entry which is preliminary data.</text>
</comment>